<evidence type="ECO:0000313" key="3">
    <source>
        <dbReference type="Proteomes" id="UP000015105"/>
    </source>
</evidence>
<name>A0A453BGT6_AEGTS</name>
<reference evidence="2" key="3">
    <citation type="journal article" date="2017" name="Nature">
        <title>Genome sequence of the progenitor of the wheat D genome Aegilops tauschii.</title>
        <authorList>
            <person name="Luo M.C."/>
            <person name="Gu Y.Q."/>
            <person name="Puiu D."/>
            <person name="Wang H."/>
            <person name="Twardziok S.O."/>
            <person name="Deal K.R."/>
            <person name="Huo N."/>
            <person name="Zhu T."/>
            <person name="Wang L."/>
            <person name="Wang Y."/>
            <person name="McGuire P.E."/>
            <person name="Liu S."/>
            <person name="Long H."/>
            <person name="Ramasamy R.K."/>
            <person name="Rodriguez J.C."/>
            <person name="Van S.L."/>
            <person name="Yuan L."/>
            <person name="Wang Z."/>
            <person name="Xia Z."/>
            <person name="Xiao L."/>
            <person name="Anderson O.D."/>
            <person name="Ouyang S."/>
            <person name="Liang Y."/>
            <person name="Zimin A.V."/>
            <person name="Pertea G."/>
            <person name="Qi P."/>
            <person name="Bennetzen J.L."/>
            <person name="Dai X."/>
            <person name="Dawson M.W."/>
            <person name="Muller H.G."/>
            <person name="Kugler K."/>
            <person name="Rivarola-Duarte L."/>
            <person name="Spannagl M."/>
            <person name="Mayer K.F.X."/>
            <person name="Lu F.H."/>
            <person name="Bevan M.W."/>
            <person name="Leroy P."/>
            <person name="Li P."/>
            <person name="You F.M."/>
            <person name="Sun Q."/>
            <person name="Liu Z."/>
            <person name="Lyons E."/>
            <person name="Wicker T."/>
            <person name="Salzberg S.L."/>
            <person name="Devos K.M."/>
            <person name="Dvorak J."/>
        </authorList>
    </citation>
    <scope>NUCLEOTIDE SEQUENCE [LARGE SCALE GENOMIC DNA]</scope>
    <source>
        <strain evidence="2">cv. AL8/78</strain>
    </source>
</reference>
<dbReference type="EnsemblPlants" id="AET2Gv20499700.44">
    <property type="protein sequence ID" value="AET2Gv20499700.44"/>
    <property type="gene ID" value="AET2Gv20499700"/>
</dbReference>
<accession>A0A453BGT6</accession>
<dbReference type="EnsemblPlants" id="AET2Gv20499700.43">
    <property type="protein sequence ID" value="AET2Gv20499700.43"/>
    <property type="gene ID" value="AET2Gv20499700"/>
</dbReference>
<sequence>MNHSELISLHTWCILLSSSVHVLEWKDQYGGAILNQLRRLGASLDWTSEINFLFSLVKKNSENNVLTIVPTPNVHLMSTSCVSALQ</sequence>
<feature type="signal peptide" evidence="1">
    <location>
        <begin position="1"/>
        <end position="25"/>
    </location>
</feature>
<dbReference type="AlphaFoldDB" id="A0A453BGT6"/>
<reference evidence="3" key="1">
    <citation type="journal article" date="2014" name="Science">
        <title>Ancient hybridizations among the ancestral genomes of bread wheat.</title>
        <authorList>
            <consortium name="International Wheat Genome Sequencing Consortium,"/>
            <person name="Marcussen T."/>
            <person name="Sandve S.R."/>
            <person name="Heier L."/>
            <person name="Spannagl M."/>
            <person name="Pfeifer M."/>
            <person name="Jakobsen K.S."/>
            <person name="Wulff B.B."/>
            <person name="Steuernagel B."/>
            <person name="Mayer K.F."/>
            <person name="Olsen O.A."/>
        </authorList>
    </citation>
    <scope>NUCLEOTIDE SEQUENCE [LARGE SCALE GENOMIC DNA]</scope>
    <source>
        <strain evidence="3">cv. AL8/78</strain>
    </source>
</reference>
<feature type="chain" id="PRO_5042372158" evidence="1">
    <location>
        <begin position="26"/>
        <end position="86"/>
    </location>
</feature>
<dbReference type="Gramene" id="AET2Gv20499700.43">
    <property type="protein sequence ID" value="AET2Gv20499700.43"/>
    <property type="gene ID" value="AET2Gv20499700"/>
</dbReference>
<proteinExistence type="predicted"/>
<dbReference type="Proteomes" id="UP000015105">
    <property type="component" value="Chromosome 2D"/>
</dbReference>
<organism evidence="2 3">
    <name type="scientific">Aegilops tauschii subsp. strangulata</name>
    <name type="common">Goatgrass</name>
    <dbReference type="NCBI Taxonomy" id="200361"/>
    <lineage>
        <taxon>Eukaryota</taxon>
        <taxon>Viridiplantae</taxon>
        <taxon>Streptophyta</taxon>
        <taxon>Embryophyta</taxon>
        <taxon>Tracheophyta</taxon>
        <taxon>Spermatophyta</taxon>
        <taxon>Magnoliopsida</taxon>
        <taxon>Liliopsida</taxon>
        <taxon>Poales</taxon>
        <taxon>Poaceae</taxon>
        <taxon>BOP clade</taxon>
        <taxon>Pooideae</taxon>
        <taxon>Triticodae</taxon>
        <taxon>Triticeae</taxon>
        <taxon>Triticinae</taxon>
        <taxon>Aegilops</taxon>
    </lineage>
</organism>
<reference evidence="2" key="5">
    <citation type="journal article" date="2021" name="G3 (Bethesda)">
        <title>Aegilops tauschii genome assembly Aet v5.0 features greater sequence contiguity and improved annotation.</title>
        <authorList>
            <person name="Wang L."/>
            <person name="Zhu T."/>
            <person name="Rodriguez J.C."/>
            <person name="Deal K.R."/>
            <person name="Dubcovsky J."/>
            <person name="McGuire P.E."/>
            <person name="Lux T."/>
            <person name="Spannagl M."/>
            <person name="Mayer K.F.X."/>
            <person name="Baldrich P."/>
            <person name="Meyers B.C."/>
            <person name="Huo N."/>
            <person name="Gu Y.Q."/>
            <person name="Zhou H."/>
            <person name="Devos K.M."/>
            <person name="Bennetzen J.L."/>
            <person name="Unver T."/>
            <person name="Budak H."/>
            <person name="Gulick P.J."/>
            <person name="Galiba G."/>
            <person name="Kalapos B."/>
            <person name="Nelson D.R."/>
            <person name="Li P."/>
            <person name="You F.M."/>
            <person name="Luo M.C."/>
            <person name="Dvorak J."/>
        </authorList>
    </citation>
    <scope>NUCLEOTIDE SEQUENCE [LARGE SCALE GENOMIC DNA]</scope>
    <source>
        <strain evidence="2">cv. AL8/78</strain>
    </source>
</reference>
<keyword evidence="3" id="KW-1185">Reference proteome</keyword>
<protein>
    <submittedName>
        <fullName evidence="2">Uncharacterized protein</fullName>
    </submittedName>
</protein>
<evidence type="ECO:0000256" key="1">
    <source>
        <dbReference type="SAM" id="SignalP"/>
    </source>
</evidence>
<evidence type="ECO:0000313" key="2">
    <source>
        <dbReference type="EnsemblPlants" id="AET2Gv20499700.43"/>
    </source>
</evidence>
<dbReference type="Gramene" id="AET2Gv20499700.44">
    <property type="protein sequence ID" value="AET2Gv20499700.44"/>
    <property type="gene ID" value="AET2Gv20499700"/>
</dbReference>
<reference evidence="3" key="2">
    <citation type="journal article" date="2017" name="Nat. Plants">
        <title>The Aegilops tauschii genome reveals multiple impacts of transposons.</title>
        <authorList>
            <person name="Zhao G."/>
            <person name="Zou C."/>
            <person name="Li K."/>
            <person name="Wang K."/>
            <person name="Li T."/>
            <person name="Gao L."/>
            <person name="Zhang X."/>
            <person name="Wang H."/>
            <person name="Yang Z."/>
            <person name="Liu X."/>
            <person name="Jiang W."/>
            <person name="Mao L."/>
            <person name="Kong X."/>
            <person name="Jiao Y."/>
            <person name="Jia J."/>
        </authorList>
    </citation>
    <scope>NUCLEOTIDE SEQUENCE [LARGE SCALE GENOMIC DNA]</scope>
    <source>
        <strain evidence="3">cv. AL8/78</strain>
    </source>
</reference>
<keyword evidence="1" id="KW-0732">Signal</keyword>
<reference evidence="2" key="4">
    <citation type="submission" date="2019-03" db="UniProtKB">
        <authorList>
            <consortium name="EnsemblPlants"/>
        </authorList>
    </citation>
    <scope>IDENTIFICATION</scope>
</reference>